<evidence type="ECO:0000256" key="1">
    <source>
        <dbReference type="SAM" id="Phobius"/>
    </source>
</evidence>
<feature type="transmembrane region" description="Helical" evidence="1">
    <location>
        <begin position="433"/>
        <end position="453"/>
    </location>
</feature>
<gene>
    <name evidence="2" type="ORF">WM43_06255</name>
</gene>
<dbReference type="AlphaFoldDB" id="A0AAC9B6D2"/>
<keyword evidence="1" id="KW-0472">Membrane</keyword>
<dbReference type="Proteomes" id="UP000076809">
    <property type="component" value="Chromosome"/>
</dbReference>
<dbReference type="Gene3D" id="3.40.50.450">
    <property type="match status" value="1"/>
</dbReference>
<proteinExistence type="predicted"/>
<evidence type="ECO:0008006" key="4">
    <source>
        <dbReference type="Google" id="ProtNLM"/>
    </source>
</evidence>
<keyword evidence="1" id="KW-0812">Transmembrane</keyword>
<sequence length="552" mass="62011">MKPVIPIHIGVSGHRDIPAEDLPQLKLKLCERFTRLKALHPNSTIKLLSGLAEGADRVAAYAALEAGLELVAVLPMPEASYLEDFVSEESKAEFHRLLALATVLQANLQPPSVRDDGYVDLARFLVRHCQLIVALWDGVCEQPTADGSMAILPGGTADVVQMSEQGIKVNEDVLLTAPEKTPVEHLWTRRLKHAQLGNPIVKPELVATWAGTRSQPVDPYPVMQEIDDFNRHAAQEITGQQLAQSKEWLLSGSAPEQLQQNCTHLLDVYAAADALAIKRQKQRESSIRWITLVALISIFCQQVYSGPDMRWFWLAGHITLAVVAWCAFRFFFKGKMPREEQFIEWRVLAEGLRVQFFWCALGLKYVASDYYRTNRLGDVDWISQSIRNLMMVTELSAKPDVSWVKQAWVADQAKYFDKAKNRDLAKINKWNKAVLMTFGCAIGMTIVTLAADLLELDGLWLNIMVLISGMSFVVSALAKAFMSQMGFEENVSRYERAAAIFNYAEQQIARAIAQGDESLAQELLKTLGWEALYENAAWLQMNRTNEFEVNIA</sequence>
<feature type="transmembrane region" description="Helical" evidence="1">
    <location>
        <begin position="459"/>
        <end position="478"/>
    </location>
</feature>
<name>A0AAC9B6D2_AERVE</name>
<evidence type="ECO:0000313" key="2">
    <source>
        <dbReference type="EMBL" id="ANB52288.1"/>
    </source>
</evidence>
<dbReference type="EMBL" id="CP014774">
    <property type="protein sequence ID" value="ANB52288.1"/>
    <property type="molecule type" value="Genomic_DNA"/>
</dbReference>
<organism evidence="2 3">
    <name type="scientific">Aeromonas veronii</name>
    <dbReference type="NCBI Taxonomy" id="654"/>
    <lineage>
        <taxon>Bacteria</taxon>
        <taxon>Pseudomonadati</taxon>
        <taxon>Pseudomonadota</taxon>
        <taxon>Gammaproteobacteria</taxon>
        <taxon>Aeromonadales</taxon>
        <taxon>Aeromonadaceae</taxon>
        <taxon>Aeromonas</taxon>
    </lineage>
</organism>
<dbReference type="RefSeq" id="WP_064338437.1">
    <property type="nucleotide sequence ID" value="NZ_CP014774.1"/>
</dbReference>
<accession>A0AAC9B6D2</accession>
<protein>
    <recommendedName>
        <fullName evidence="4">SMODS and SLOG-associating 2TM effector domain-containing protein</fullName>
    </recommendedName>
</protein>
<feature type="transmembrane region" description="Helical" evidence="1">
    <location>
        <begin position="311"/>
        <end position="332"/>
    </location>
</feature>
<dbReference type="SUPFAM" id="SSF102405">
    <property type="entry name" value="MCP/YpsA-like"/>
    <property type="match status" value="1"/>
</dbReference>
<reference evidence="2 3" key="1">
    <citation type="journal article" date="2016" name="J. Clin. Microbiol.">
        <title>Detection and Whole-Genome Sequencing of Carbapenemase-Producing Aeromonas hydrophila Isolates from Routine Perirectal Surveillance Culture.</title>
        <authorList>
            <person name="Hughes H.Y."/>
            <person name="Conlan S.P."/>
            <person name="Lau A.F."/>
            <person name="Dekker J.P."/>
            <person name="Michelin A.V."/>
            <person name="Youn J.H."/>
            <person name="Henderson D.K."/>
            <person name="Frank K.M."/>
            <person name="Segre J.A."/>
            <person name="Palmore T.N."/>
        </authorList>
    </citation>
    <scope>NUCLEOTIDE SEQUENCE [LARGE SCALE GENOMIC DNA]</scope>
    <source>
        <strain evidence="2 3">AVNIH1</strain>
    </source>
</reference>
<keyword evidence="1" id="KW-1133">Transmembrane helix</keyword>
<feature type="transmembrane region" description="Helical" evidence="1">
    <location>
        <begin position="287"/>
        <end position="305"/>
    </location>
</feature>
<evidence type="ECO:0000313" key="3">
    <source>
        <dbReference type="Proteomes" id="UP000076809"/>
    </source>
</evidence>